<dbReference type="Proteomes" id="UP000070054">
    <property type="component" value="Unassembled WGS sequence"/>
</dbReference>
<organism evidence="1 2">
    <name type="scientific">Colletotrichum nymphaeae SA-01</name>
    <dbReference type="NCBI Taxonomy" id="1460502"/>
    <lineage>
        <taxon>Eukaryota</taxon>
        <taxon>Fungi</taxon>
        <taxon>Dikarya</taxon>
        <taxon>Ascomycota</taxon>
        <taxon>Pezizomycotina</taxon>
        <taxon>Sordariomycetes</taxon>
        <taxon>Hypocreomycetidae</taxon>
        <taxon>Glomerellales</taxon>
        <taxon>Glomerellaceae</taxon>
        <taxon>Colletotrichum</taxon>
        <taxon>Colletotrichum acutatum species complex</taxon>
    </lineage>
</organism>
<keyword evidence="2" id="KW-1185">Reference proteome</keyword>
<dbReference type="NCBIfam" id="NF047352">
    <property type="entry name" value="P_loop_sacsin"/>
    <property type="match status" value="1"/>
</dbReference>
<dbReference type="EMBL" id="JEMN01001653">
    <property type="protein sequence ID" value="KXH30602.1"/>
    <property type="molecule type" value="Genomic_DNA"/>
</dbReference>
<comment type="caution">
    <text evidence="1">The sequence shown here is derived from an EMBL/GenBank/DDBJ whole genome shotgun (WGS) entry which is preliminary data.</text>
</comment>
<dbReference type="SUPFAM" id="SSF55874">
    <property type="entry name" value="ATPase domain of HSP90 chaperone/DNA topoisomerase II/histidine kinase"/>
    <property type="match status" value="1"/>
</dbReference>
<protein>
    <recommendedName>
        <fullName evidence="3">Protein NO VEIN C-terminal domain-containing protein</fullName>
    </recommendedName>
</protein>
<dbReference type="OrthoDB" id="1262810at2759"/>
<accession>A0A135S3X5</accession>
<evidence type="ECO:0000313" key="2">
    <source>
        <dbReference type="Proteomes" id="UP000070054"/>
    </source>
</evidence>
<evidence type="ECO:0000313" key="1">
    <source>
        <dbReference type="EMBL" id="KXH30602.1"/>
    </source>
</evidence>
<evidence type="ECO:0008006" key="3">
    <source>
        <dbReference type="Google" id="ProtNLM"/>
    </source>
</evidence>
<dbReference type="PANTHER" id="PTHR32387:SF0">
    <property type="entry name" value="PROTEIN NO VEIN"/>
    <property type="match status" value="1"/>
</dbReference>
<proteinExistence type="predicted"/>
<gene>
    <name evidence="1" type="ORF">CNYM01_06505</name>
</gene>
<dbReference type="Gene3D" id="3.30.565.10">
    <property type="entry name" value="Histidine kinase-like ATPase, C-terminal domain"/>
    <property type="match status" value="1"/>
</dbReference>
<dbReference type="PANTHER" id="PTHR32387">
    <property type="entry name" value="WU:FJ29H11"/>
    <property type="match status" value="1"/>
</dbReference>
<sequence length="1449" mass="162905">MEPPTPPQSREEANAQLERLLQKRGASTVQIQGFAGEQLREALKILSDQLYSKPTHFILELLQNADDNDYSAVVKQNLRPSFSISLKALIGADGKKFYGLETGCNENGFSLQQIDALCSIGKSTKKSAKDVHSGYIGEKGIGFKSVFKVASAVHISSGFYHFKLNKTEDMLGVLLPLPSSVIQESHRTETTRMRLWISDRQDHGRIAKDLRKIKPEILLFLRRLRRIVVHVGTEEAEYQATYTSHDEELQGEVRSVAVSRSTAEAKKGTKYIIVRGTVNEMPTEPKRENIHYSEVTLAFPVEPNGSPITREQQIFAYLPVGDYGFRFLIQSDFILLADRERLPASNAWNNKLRGAIVSAFVDAVERFNRIDGPLRYSWPQYLVRTLSRDAFWDGLDHLLVRRLQYHPVLQSRANGLQEPSGMIFIPPAFSLDGVPLIDSPKQRDRHLVADYVPELGTGDSTAVRLPPGLLRLGVRAMDQDLFVSEFCDWGSREQPDLGSRSPEWHSKISTNIVNSYRERGRLRHLPIVPTTEGGFAPASMGNLYLGSQDVVRGAPKGLGLVFVDAKARGDPNREALFRWLQVPELKAGEVCELILRDHRTKNQRQEPRSPDCYVEEMVYLFLHRRLLANLSEQNIQRNLWVVTKDRELSRARFVYCLDSDASPNLVSRHASKPAASITLLHPDYFERASYMHSTTDSPATEDTMASATTTADVRSEDICPESAEASAALIPARKTHPFIQWLASSCGIALLPRLTVVKARDAEGKLKTVSRECRWLIANDPKEFILLLRDHLLKDYLSDIQDIAMVVRKMPILCQDGQIRELKGTAIPSKALLESCPHLAFGNFPDPENRNWVCFSSFSVVTEVNDTAHMQELREIRLLDVNENTLEAVGRIYTFMSDNSHKVKKSILDTFLSAEKVVFHPRGGWVPLSACVWESPSCLQNTLALAEYYPKCANFFQRKLGVKNAGITQLVDELDRLHYMPDSSRDHPLLKEIILTLSAHSKQVQPGRESDDVLQGIVKFLKVFPVISTAKSLGESPNTVYKSIGEDWYIADRGVLRRTFIGKLSLDKKLLSKAVEQRTTYLGSPIYNRGWSNDIQKRAKCLALLGTNTDMKLPLFEVSLAPGLNVERTIGDIRGETEDGHVSIAEGDDLVKIVVLKDPVKHSNLQVDRELASFFIRLYAIMDVSRILLVSSILKADFGDVQDLLEGANIRASLEDVNFCVDGDDEHAAPEDGGMAGLNAAARGVIKQLSLGLPRFLTHATDYGPRIYTSAQRDLPSRFKEIGLKAEIHVNNFFQQHLPDWMPEKHWTSHLREEKGHSVFLGDESTTADFTYTDTEGKILQTIEVVRESWSSHTITYHIEVKGTVCEFEEPFHFSQNQMNLARKYAFKHGKIPSDVFLIGRVYNVEKEKPGLKFYWNPWEMINEGSLVMTVGDGYRIAPGDTGAASKAA</sequence>
<name>A0A135S3X5_9PEZI</name>
<reference evidence="1 2" key="1">
    <citation type="submission" date="2014-02" db="EMBL/GenBank/DDBJ databases">
        <title>The genome sequence of Colletotrichum nymphaeae SA-01.</title>
        <authorList>
            <person name="Baroncelli R."/>
            <person name="Thon M.R."/>
        </authorList>
    </citation>
    <scope>NUCLEOTIDE SEQUENCE [LARGE SCALE GENOMIC DNA]</scope>
    <source>
        <strain evidence="1 2">SA-01</strain>
    </source>
</reference>
<dbReference type="InterPro" id="IPR036890">
    <property type="entry name" value="HATPase_C_sf"/>
</dbReference>
<dbReference type="InterPro" id="IPR052957">
    <property type="entry name" value="Auxin_embryo_med"/>
</dbReference>